<evidence type="ECO:0000259" key="7">
    <source>
        <dbReference type="PROSITE" id="PS50011"/>
    </source>
</evidence>
<dbReference type="SMART" id="SM00220">
    <property type="entry name" value="S_TKc"/>
    <property type="match status" value="1"/>
</dbReference>
<dbReference type="PROSITE" id="PS00108">
    <property type="entry name" value="PROTEIN_KINASE_ST"/>
    <property type="match status" value="1"/>
</dbReference>
<dbReference type="GO" id="GO:0004674">
    <property type="term" value="F:protein serine/threonine kinase activity"/>
    <property type="evidence" value="ECO:0007669"/>
    <property type="project" value="UniProtKB-EC"/>
</dbReference>
<feature type="non-terminal residue" evidence="8">
    <location>
        <position position="1"/>
    </location>
</feature>
<evidence type="ECO:0000256" key="1">
    <source>
        <dbReference type="ARBA" id="ARBA00012513"/>
    </source>
</evidence>
<comment type="caution">
    <text evidence="8">The sequence shown here is derived from an EMBL/GenBank/DDBJ whole genome shotgun (WGS) entry which is preliminary data.</text>
</comment>
<proteinExistence type="predicted"/>
<evidence type="ECO:0000256" key="6">
    <source>
        <dbReference type="SAM" id="MobiDB-lite"/>
    </source>
</evidence>
<feature type="region of interest" description="Disordered" evidence="6">
    <location>
        <begin position="332"/>
        <end position="356"/>
    </location>
</feature>
<evidence type="ECO:0000313" key="9">
    <source>
        <dbReference type="Proteomes" id="UP001178507"/>
    </source>
</evidence>
<keyword evidence="4" id="KW-0418">Kinase</keyword>
<dbReference type="InterPro" id="IPR003140">
    <property type="entry name" value="PLipase/COase/thioEstase"/>
</dbReference>
<evidence type="ECO:0000313" key="8">
    <source>
        <dbReference type="EMBL" id="CAJ1402881.1"/>
    </source>
</evidence>
<keyword evidence="5" id="KW-0067">ATP-binding</keyword>
<dbReference type="PANTHER" id="PTHR43671">
    <property type="entry name" value="SERINE/THREONINE-PROTEIN KINASE NEK"/>
    <property type="match status" value="1"/>
</dbReference>
<feature type="region of interest" description="Disordered" evidence="6">
    <location>
        <begin position="212"/>
        <end position="231"/>
    </location>
</feature>
<feature type="domain" description="Protein kinase" evidence="7">
    <location>
        <begin position="1"/>
        <end position="269"/>
    </location>
</feature>
<evidence type="ECO:0000256" key="5">
    <source>
        <dbReference type="ARBA" id="ARBA00022840"/>
    </source>
</evidence>
<dbReference type="GO" id="GO:0016787">
    <property type="term" value="F:hydrolase activity"/>
    <property type="evidence" value="ECO:0007669"/>
    <property type="project" value="InterPro"/>
</dbReference>
<dbReference type="InterPro" id="IPR029058">
    <property type="entry name" value="AB_hydrolase_fold"/>
</dbReference>
<dbReference type="Pfam" id="PF00069">
    <property type="entry name" value="Pkinase"/>
    <property type="match status" value="1"/>
</dbReference>
<dbReference type="AlphaFoldDB" id="A0AA36JBY5"/>
<gene>
    <name evidence="8" type="ORF">EVOR1521_LOCUS25668</name>
</gene>
<dbReference type="SUPFAM" id="SSF56112">
    <property type="entry name" value="Protein kinase-like (PK-like)"/>
    <property type="match status" value="1"/>
</dbReference>
<dbReference type="SUPFAM" id="SSF53474">
    <property type="entry name" value="alpha/beta-Hydrolases"/>
    <property type="match status" value="1"/>
</dbReference>
<dbReference type="InterPro" id="IPR008271">
    <property type="entry name" value="Ser/Thr_kinase_AS"/>
</dbReference>
<accession>A0AA36JBY5</accession>
<dbReference type="GO" id="GO:0005524">
    <property type="term" value="F:ATP binding"/>
    <property type="evidence" value="ECO:0007669"/>
    <property type="project" value="UniProtKB-KW"/>
</dbReference>
<dbReference type="InterPro" id="IPR050660">
    <property type="entry name" value="NEK_Ser/Thr_kinase"/>
</dbReference>
<protein>
    <recommendedName>
        <fullName evidence="1">non-specific serine/threonine protein kinase</fullName>
        <ecNumber evidence="1">2.7.11.1</ecNumber>
    </recommendedName>
</protein>
<sequence length="588" mass="65698">QARAGKAGPVAVKCIDLEAMTPQERRMAEQEAQLLRRIRHPHIVRFLDLVLSGDRMHLVMELMEGDLQQAIQTRREPPLRRFAEAVLWKWLAQLSGALAFLHQAQIIHRDVKPANVFLSKESVVLGDFGIAKVASFASTQIGTPGYLAPEVWLGRRYGPKSDIFSLGCSCFEALRALELGDGGERKWNELTHASALRPAFEGPTAEARCRGPARGLRGLKPGAEPPGAPGSDRRIRIVFQRRVEVRAMLQKQPQRRPGASEVLSLARFLAEFCTQSYPEVASDALEETMGRKARRRACWVLGASLAVWQASPWGHPCTVICEKAAVGAGPISPKPRVRRSKEREVLDGGEVVPPKKGHKHETATLIYLHGCSCSASQYLEDGWELPWVGKDRCPNLRTVLPDAKVTRQPWGEEEPSWHAYVKQSSNKVGDYHTLRETRDRLAHIVYSEVDRLHGQGHRVFLGGASQGCTVALDTYLLQARKLLLGGFVGSVGFMPNDHQGFHGATRALEKLIADPEQRQRPIWLQCATDDSEMVPWRSAVKPSLLRAENRLPGLYVKEVRGRGHILDEWEGEFVRDFLERHGKSLEHP</sequence>
<evidence type="ECO:0000256" key="4">
    <source>
        <dbReference type="ARBA" id="ARBA00022777"/>
    </source>
</evidence>
<dbReference type="InterPro" id="IPR011009">
    <property type="entry name" value="Kinase-like_dom_sf"/>
</dbReference>
<name>A0AA36JBY5_9DINO</name>
<dbReference type="PROSITE" id="PS50011">
    <property type="entry name" value="PROTEIN_KINASE_DOM"/>
    <property type="match status" value="1"/>
</dbReference>
<dbReference type="Gene3D" id="3.40.50.1820">
    <property type="entry name" value="alpha/beta hydrolase"/>
    <property type="match status" value="1"/>
</dbReference>
<dbReference type="Proteomes" id="UP001178507">
    <property type="component" value="Unassembled WGS sequence"/>
</dbReference>
<evidence type="ECO:0000256" key="2">
    <source>
        <dbReference type="ARBA" id="ARBA00022679"/>
    </source>
</evidence>
<dbReference type="Pfam" id="PF02230">
    <property type="entry name" value="Abhydrolase_2"/>
    <property type="match status" value="1"/>
</dbReference>
<evidence type="ECO:0000256" key="3">
    <source>
        <dbReference type="ARBA" id="ARBA00022741"/>
    </source>
</evidence>
<keyword evidence="2" id="KW-0808">Transferase</keyword>
<keyword evidence="9" id="KW-1185">Reference proteome</keyword>
<dbReference type="PANTHER" id="PTHR43671:SF13">
    <property type="entry name" value="SERINE_THREONINE-PROTEIN KINASE NEK2"/>
    <property type="match status" value="1"/>
</dbReference>
<dbReference type="EMBL" id="CAUJNA010003472">
    <property type="protein sequence ID" value="CAJ1402881.1"/>
    <property type="molecule type" value="Genomic_DNA"/>
</dbReference>
<organism evidence="8 9">
    <name type="scientific">Effrenium voratum</name>
    <dbReference type="NCBI Taxonomy" id="2562239"/>
    <lineage>
        <taxon>Eukaryota</taxon>
        <taxon>Sar</taxon>
        <taxon>Alveolata</taxon>
        <taxon>Dinophyceae</taxon>
        <taxon>Suessiales</taxon>
        <taxon>Symbiodiniaceae</taxon>
        <taxon>Effrenium</taxon>
    </lineage>
</organism>
<dbReference type="EC" id="2.7.11.1" evidence="1"/>
<dbReference type="Gene3D" id="1.10.510.10">
    <property type="entry name" value="Transferase(Phosphotransferase) domain 1"/>
    <property type="match status" value="1"/>
</dbReference>
<keyword evidence="3" id="KW-0547">Nucleotide-binding</keyword>
<reference evidence="8" key="1">
    <citation type="submission" date="2023-08" db="EMBL/GenBank/DDBJ databases">
        <authorList>
            <person name="Chen Y."/>
            <person name="Shah S."/>
            <person name="Dougan E. K."/>
            <person name="Thang M."/>
            <person name="Chan C."/>
        </authorList>
    </citation>
    <scope>NUCLEOTIDE SEQUENCE</scope>
</reference>
<dbReference type="InterPro" id="IPR000719">
    <property type="entry name" value="Prot_kinase_dom"/>
</dbReference>